<sequence>MAPKAVASLLALIPYEGSIVLPVSVAGGVLDGGGVGGVLERGGVGGGAMALTESEEGFRSRSNWGRGSFGDRRTASGQCAGQPEEMAVRRQRQGQGAAWQRAGGATRGVTGWARWRLEVRLAGAGDGAASQTTAA</sequence>
<feature type="compositionally biased region" description="Low complexity" evidence="1">
    <location>
        <begin position="93"/>
        <end position="103"/>
    </location>
</feature>
<dbReference type="Proteomes" id="UP000479710">
    <property type="component" value="Unassembled WGS sequence"/>
</dbReference>
<evidence type="ECO:0000313" key="3">
    <source>
        <dbReference type="Proteomes" id="UP000479710"/>
    </source>
</evidence>
<reference evidence="2 3" key="1">
    <citation type="submission" date="2019-11" db="EMBL/GenBank/DDBJ databases">
        <title>Whole genome sequence of Oryza granulata.</title>
        <authorList>
            <person name="Li W."/>
        </authorList>
    </citation>
    <scope>NUCLEOTIDE SEQUENCE [LARGE SCALE GENOMIC DNA]</scope>
    <source>
        <strain evidence="3">cv. Menghai</strain>
        <tissue evidence="2">Leaf</tissue>
    </source>
</reference>
<keyword evidence="3" id="KW-1185">Reference proteome</keyword>
<dbReference type="EMBL" id="SPHZ02000008">
    <property type="protein sequence ID" value="KAF0903661.1"/>
    <property type="molecule type" value="Genomic_DNA"/>
</dbReference>
<accession>A0A6G1CU99</accession>
<comment type="caution">
    <text evidence="2">The sequence shown here is derived from an EMBL/GenBank/DDBJ whole genome shotgun (WGS) entry which is preliminary data.</text>
</comment>
<proteinExistence type="predicted"/>
<protein>
    <submittedName>
        <fullName evidence="2">Uncharacterized protein</fullName>
    </submittedName>
</protein>
<feature type="region of interest" description="Disordered" evidence="1">
    <location>
        <begin position="55"/>
        <end position="103"/>
    </location>
</feature>
<name>A0A6G1CU99_9ORYZ</name>
<evidence type="ECO:0000313" key="2">
    <source>
        <dbReference type="EMBL" id="KAF0903661.1"/>
    </source>
</evidence>
<gene>
    <name evidence="2" type="ORF">E2562_028370</name>
</gene>
<evidence type="ECO:0000256" key="1">
    <source>
        <dbReference type="SAM" id="MobiDB-lite"/>
    </source>
</evidence>
<dbReference type="AlphaFoldDB" id="A0A6G1CU99"/>
<organism evidence="2 3">
    <name type="scientific">Oryza meyeriana var. granulata</name>
    <dbReference type="NCBI Taxonomy" id="110450"/>
    <lineage>
        <taxon>Eukaryota</taxon>
        <taxon>Viridiplantae</taxon>
        <taxon>Streptophyta</taxon>
        <taxon>Embryophyta</taxon>
        <taxon>Tracheophyta</taxon>
        <taxon>Spermatophyta</taxon>
        <taxon>Magnoliopsida</taxon>
        <taxon>Liliopsida</taxon>
        <taxon>Poales</taxon>
        <taxon>Poaceae</taxon>
        <taxon>BOP clade</taxon>
        <taxon>Oryzoideae</taxon>
        <taxon>Oryzeae</taxon>
        <taxon>Oryzinae</taxon>
        <taxon>Oryza</taxon>
        <taxon>Oryza meyeriana</taxon>
    </lineage>
</organism>